<evidence type="ECO:0000259" key="1">
    <source>
        <dbReference type="PROSITE" id="PS50883"/>
    </source>
</evidence>
<dbReference type="Pfam" id="PF00563">
    <property type="entry name" value="EAL"/>
    <property type="match status" value="1"/>
</dbReference>
<dbReference type="InterPro" id="IPR035919">
    <property type="entry name" value="EAL_sf"/>
</dbReference>
<dbReference type="RefSeq" id="WP_075526072.1">
    <property type="nucleotide sequence ID" value="NZ_BNDT01000006.1"/>
</dbReference>
<dbReference type="Gene3D" id="3.20.20.450">
    <property type="entry name" value="EAL domain"/>
    <property type="match status" value="1"/>
</dbReference>
<protein>
    <submittedName>
        <fullName evidence="2">EAL domain-containing protein</fullName>
    </submittedName>
</protein>
<name>A0AA45KIU5_9LACT</name>
<feature type="domain" description="EAL" evidence="1">
    <location>
        <begin position="1"/>
        <end position="234"/>
    </location>
</feature>
<keyword evidence="3" id="KW-1185">Reference proteome</keyword>
<evidence type="ECO:0000313" key="3">
    <source>
        <dbReference type="Proteomes" id="UP000663608"/>
    </source>
</evidence>
<dbReference type="EMBL" id="CP070872">
    <property type="protein sequence ID" value="QSE76971.1"/>
    <property type="molecule type" value="Genomic_DNA"/>
</dbReference>
<dbReference type="PROSITE" id="PS50883">
    <property type="entry name" value="EAL"/>
    <property type="match status" value="1"/>
</dbReference>
<gene>
    <name evidence="2" type="ORF">JW886_01520</name>
</gene>
<dbReference type="InterPro" id="IPR001633">
    <property type="entry name" value="EAL_dom"/>
</dbReference>
<proteinExistence type="predicted"/>
<dbReference type="KEGG" id="lti:JW886_01520"/>
<accession>A0AA45KIU5</accession>
<organism evidence="2 3">
    <name type="scientific">Lactococcus taiwanensis</name>
    <dbReference type="NCBI Taxonomy" id="1151742"/>
    <lineage>
        <taxon>Bacteria</taxon>
        <taxon>Bacillati</taxon>
        <taxon>Bacillota</taxon>
        <taxon>Bacilli</taxon>
        <taxon>Lactobacillales</taxon>
        <taxon>Streptococcaceae</taxon>
        <taxon>Lactococcus</taxon>
    </lineage>
</organism>
<dbReference type="Proteomes" id="UP000663608">
    <property type="component" value="Chromosome"/>
</dbReference>
<sequence>MKSGTPFPIKDLIFFKQGIYNLHESETHEYELLLRCEAEGLCAFPSQLFYKIMTDERIHKLYIDHIEELLNDYFEQDQNIYCLNLDYQELFYEETLVFLKKFKYKDRLKIEFTERIPVRRNNAYEELVPVNIIKAVKQMGYSIALDDFLSGVNTFETLYALDELISRVKISWVGFKRILPSKEAHKLLFSLAHIISELGKEVVIEGVEEQGLLDSFPKEWKQQSYYYELPRKIK</sequence>
<evidence type="ECO:0000313" key="2">
    <source>
        <dbReference type="EMBL" id="QSE76971.1"/>
    </source>
</evidence>
<dbReference type="AlphaFoldDB" id="A0AA45KIU5"/>
<reference evidence="2 3" key="1">
    <citation type="submission" date="2021-02" db="EMBL/GenBank/DDBJ databases">
        <title>Complete genome sequence of Lactococcus lactis strain K_LL004.</title>
        <authorList>
            <person name="Kim H.B."/>
        </authorList>
    </citation>
    <scope>NUCLEOTIDE SEQUENCE [LARGE SCALE GENOMIC DNA]</scope>
    <source>
        <strain evidence="2 3">K_LL004</strain>
    </source>
</reference>
<dbReference type="SUPFAM" id="SSF141868">
    <property type="entry name" value="EAL domain-like"/>
    <property type="match status" value="1"/>
</dbReference>